<evidence type="ECO:0000256" key="2">
    <source>
        <dbReference type="ARBA" id="ARBA00022692"/>
    </source>
</evidence>
<dbReference type="InterPro" id="IPR002889">
    <property type="entry name" value="WSC_carb-bd"/>
</dbReference>
<sequence>MHLSSVVPTIVAGAALVSAQCVIPMTPLPGTISAPFRVQVQNASRPEVHNKYMNLFVAGAGDRHLFIGPVGNPTYDLTLIDGVINWVAGGIRAVIGGEYSDIDHTTKMFMTERGDPRAIFEPTNACDPDDPTQTQVELRFVTWQSHPAGGWICVRPAFDGGYEFRYYPPDNNLVDPNRECIKVTLVVRPSGDGPLTSTTSGTTTASSDTSATSAAPSSTATTTPALFTDMTAMGFRFIGCAPEERRVDPFDFYGRTLPDAVFSGDNMTNELCLSSCAAAGYIYAGTEWSRECWCANAYAPTRQPGTTVASVGNCNFRCSGDVSQFCGGDAWLSLYQKCLDGVPCVNNVFT</sequence>
<dbReference type="GO" id="GO:0005886">
    <property type="term" value="C:plasma membrane"/>
    <property type="evidence" value="ECO:0007669"/>
    <property type="project" value="TreeGrafter"/>
</dbReference>
<gene>
    <name evidence="10" type="ORF">QBC47DRAFT_350508</name>
</gene>
<dbReference type="PANTHER" id="PTHR24269:SF16">
    <property type="entry name" value="PROTEIN SLG1"/>
    <property type="match status" value="1"/>
</dbReference>
<dbReference type="PANTHER" id="PTHR24269">
    <property type="entry name" value="KREMEN PROTEIN"/>
    <property type="match status" value="1"/>
</dbReference>
<comment type="subcellular location">
    <subcellularLocation>
        <location evidence="1">Membrane</location>
        <topology evidence="1">Single-pass membrane protein</topology>
    </subcellularLocation>
</comment>
<feature type="signal peptide" evidence="8">
    <location>
        <begin position="1"/>
        <end position="19"/>
    </location>
</feature>
<feature type="chain" id="PRO_5042498241" evidence="8">
    <location>
        <begin position="20"/>
        <end position="350"/>
    </location>
</feature>
<feature type="domain" description="WSC" evidence="9">
    <location>
        <begin position="234"/>
        <end position="338"/>
    </location>
</feature>
<protein>
    <submittedName>
        <fullName evidence="10">WSC domain-containing protein</fullName>
    </submittedName>
</protein>
<keyword evidence="2" id="KW-0812">Transmembrane</keyword>
<evidence type="ECO:0000256" key="4">
    <source>
        <dbReference type="ARBA" id="ARBA00022989"/>
    </source>
</evidence>
<evidence type="ECO:0000259" key="9">
    <source>
        <dbReference type="PROSITE" id="PS51212"/>
    </source>
</evidence>
<accession>A0AAJ0F8N4</accession>
<keyword evidence="6" id="KW-0325">Glycoprotein</keyword>
<evidence type="ECO:0000256" key="7">
    <source>
        <dbReference type="SAM" id="MobiDB-lite"/>
    </source>
</evidence>
<keyword evidence="4" id="KW-1133">Transmembrane helix</keyword>
<dbReference type="Pfam" id="PF01822">
    <property type="entry name" value="WSC"/>
    <property type="match status" value="1"/>
</dbReference>
<proteinExistence type="predicted"/>
<dbReference type="EMBL" id="MU839840">
    <property type="protein sequence ID" value="KAK1752340.1"/>
    <property type="molecule type" value="Genomic_DNA"/>
</dbReference>
<keyword evidence="11" id="KW-1185">Reference proteome</keyword>
<keyword evidence="3 8" id="KW-0732">Signal</keyword>
<evidence type="ECO:0000256" key="8">
    <source>
        <dbReference type="SAM" id="SignalP"/>
    </source>
</evidence>
<evidence type="ECO:0000313" key="10">
    <source>
        <dbReference type="EMBL" id="KAK1752340.1"/>
    </source>
</evidence>
<evidence type="ECO:0000256" key="1">
    <source>
        <dbReference type="ARBA" id="ARBA00004167"/>
    </source>
</evidence>
<dbReference type="Proteomes" id="UP001239445">
    <property type="component" value="Unassembled WGS sequence"/>
</dbReference>
<dbReference type="PROSITE" id="PS51212">
    <property type="entry name" value="WSC"/>
    <property type="match status" value="1"/>
</dbReference>
<name>A0AAJ0F8N4_9PEZI</name>
<feature type="region of interest" description="Disordered" evidence="7">
    <location>
        <begin position="192"/>
        <end position="220"/>
    </location>
</feature>
<evidence type="ECO:0000256" key="3">
    <source>
        <dbReference type="ARBA" id="ARBA00022729"/>
    </source>
</evidence>
<evidence type="ECO:0000313" key="11">
    <source>
        <dbReference type="Proteomes" id="UP001239445"/>
    </source>
</evidence>
<dbReference type="SMART" id="SM00321">
    <property type="entry name" value="WSC"/>
    <property type="match status" value="1"/>
</dbReference>
<evidence type="ECO:0000256" key="5">
    <source>
        <dbReference type="ARBA" id="ARBA00023136"/>
    </source>
</evidence>
<dbReference type="InterPro" id="IPR051836">
    <property type="entry name" value="Kremen_rcpt"/>
</dbReference>
<reference evidence="10" key="1">
    <citation type="submission" date="2023-06" db="EMBL/GenBank/DDBJ databases">
        <title>Genome-scale phylogeny and comparative genomics of the fungal order Sordariales.</title>
        <authorList>
            <consortium name="Lawrence Berkeley National Laboratory"/>
            <person name="Hensen N."/>
            <person name="Bonometti L."/>
            <person name="Westerberg I."/>
            <person name="Brannstrom I.O."/>
            <person name="Guillou S."/>
            <person name="Cros-Aarteil S."/>
            <person name="Calhoun S."/>
            <person name="Haridas S."/>
            <person name="Kuo A."/>
            <person name="Mondo S."/>
            <person name="Pangilinan J."/>
            <person name="Riley R."/>
            <person name="Labutti K."/>
            <person name="Andreopoulos B."/>
            <person name="Lipzen A."/>
            <person name="Chen C."/>
            <person name="Yanf M."/>
            <person name="Daum C."/>
            <person name="Ng V."/>
            <person name="Clum A."/>
            <person name="Steindorff A."/>
            <person name="Ohm R."/>
            <person name="Martin F."/>
            <person name="Silar P."/>
            <person name="Natvig D."/>
            <person name="Lalanne C."/>
            <person name="Gautier V."/>
            <person name="Ament-Velasquez S.L."/>
            <person name="Kruys A."/>
            <person name="Hutchinson M.I."/>
            <person name="Powell A.J."/>
            <person name="Barry K."/>
            <person name="Miller A.N."/>
            <person name="Grigoriev I.V."/>
            <person name="Debuchy R."/>
            <person name="Gladieux P."/>
            <person name="Thoren M.H."/>
            <person name="Johannesson H."/>
        </authorList>
    </citation>
    <scope>NUCLEOTIDE SEQUENCE</scope>
    <source>
        <strain evidence="10">PSN4</strain>
    </source>
</reference>
<dbReference type="InterPro" id="IPR057231">
    <property type="entry name" value="DUF7909"/>
</dbReference>
<keyword evidence="5" id="KW-0472">Membrane</keyword>
<dbReference type="Pfam" id="PF25486">
    <property type="entry name" value="DUF7909"/>
    <property type="match status" value="1"/>
</dbReference>
<evidence type="ECO:0000256" key="6">
    <source>
        <dbReference type="ARBA" id="ARBA00023180"/>
    </source>
</evidence>
<dbReference type="AlphaFoldDB" id="A0AAJ0F8N4"/>
<organism evidence="10 11">
    <name type="scientific">Echria macrotheca</name>
    <dbReference type="NCBI Taxonomy" id="438768"/>
    <lineage>
        <taxon>Eukaryota</taxon>
        <taxon>Fungi</taxon>
        <taxon>Dikarya</taxon>
        <taxon>Ascomycota</taxon>
        <taxon>Pezizomycotina</taxon>
        <taxon>Sordariomycetes</taxon>
        <taxon>Sordariomycetidae</taxon>
        <taxon>Sordariales</taxon>
        <taxon>Schizotheciaceae</taxon>
        <taxon>Echria</taxon>
    </lineage>
</organism>
<comment type="caution">
    <text evidence="10">The sequence shown here is derived from an EMBL/GenBank/DDBJ whole genome shotgun (WGS) entry which is preliminary data.</text>
</comment>